<gene>
    <name evidence="14" type="ORF">SAMN05216283_10666</name>
</gene>
<dbReference type="CDD" id="cd16922">
    <property type="entry name" value="HATPase_EvgS-ArcB-TorS-like"/>
    <property type="match status" value="1"/>
</dbReference>
<keyword evidence="4" id="KW-1003">Cell membrane</keyword>
<dbReference type="SMART" id="SM00387">
    <property type="entry name" value="HATPase_c"/>
    <property type="match status" value="1"/>
</dbReference>
<dbReference type="PROSITE" id="PS50109">
    <property type="entry name" value="HIS_KIN"/>
    <property type="match status" value="1"/>
</dbReference>
<evidence type="ECO:0000256" key="1">
    <source>
        <dbReference type="ARBA" id="ARBA00000085"/>
    </source>
</evidence>
<dbReference type="EMBL" id="FONW01000006">
    <property type="protein sequence ID" value="SFF42126.1"/>
    <property type="molecule type" value="Genomic_DNA"/>
</dbReference>
<dbReference type="Pfam" id="PF08269">
    <property type="entry name" value="dCache_2"/>
    <property type="match status" value="1"/>
</dbReference>
<dbReference type="AlphaFoldDB" id="A0A1I2IMS6"/>
<dbReference type="FunFam" id="3.30.565.10:FF:000010">
    <property type="entry name" value="Sensor histidine kinase RcsC"/>
    <property type="match status" value="1"/>
</dbReference>
<evidence type="ECO:0000256" key="2">
    <source>
        <dbReference type="ARBA" id="ARBA00004651"/>
    </source>
</evidence>
<dbReference type="GO" id="GO:0005886">
    <property type="term" value="C:plasma membrane"/>
    <property type="evidence" value="ECO:0007669"/>
    <property type="project" value="UniProtKB-SubCell"/>
</dbReference>
<dbReference type="InterPro" id="IPR036097">
    <property type="entry name" value="HisK_dim/P_sf"/>
</dbReference>
<dbReference type="InterPro" id="IPR003594">
    <property type="entry name" value="HATPase_dom"/>
</dbReference>
<dbReference type="InterPro" id="IPR036890">
    <property type="entry name" value="HATPase_C_sf"/>
</dbReference>
<dbReference type="InterPro" id="IPR050736">
    <property type="entry name" value="Sensor_HK_Regulatory"/>
</dbReference>
<evidence type="ECO:0000256" key="12">
    <source>
        <dbReference type="SAM" id="Phobius"/>
    </source>
</evidence>
<keyword evidence="11 12" id="KW-0472">Membrane</keyword>
<dbReference type="PANTHER" id="PTHR43711:SF1">
    <property type="entry name" value="HISTIDINE KINASE 1"/>
    <property type="match status" value="1"/>
</dbReference>
<keyword evidence="15" id="KW-1185">Reference proteome</keyword>
<evidence type="ECO:0000256" key="3">
    <source>
        <dbReference type="ARBA" id="ARBA00012438"/>
    </source>
</evidence>
<sequence>MGKNRDKRNEATSRSLTTYIRRVVISATLLMTIFVAAVVSVHEILLFRDISRKQQETHLNEHKQFVRDLIDIELAYIASQKRMFDDRMVDALKENVCNAHHIATGIYEAYNGKLPDETIRGLIVEAVSSMKSSSSFMHVFINDLEGHGVFYAGRPEYKGRNLMDFVDVDGNYVVKTELALLENQDEGYVAYGEEAFVVEDTLPRNKVVFVKKFEPFGWYFGSKTYLEDYYDEFKKEIAQKVSSDYFRYGGYVFINEMDGEPIVMDGKAYDGKFNMLDGSDPERQAIFEEQLEAAKASDEGGFFTYRWNKMGETDKAPKISFVREFKECNWLVGAGFYLDETWAEIEAQKQQLKHDMVRNLLIILVVLLLAIVIEILIIYRFNSSYIADFNNFTRFFNRGKQRYQKLNIDNLYFDEFKDMGKVANEMMTERERVYKQLVLEQEKAMEADRLKTAFLANMSHEIRTPMNAILGFSSLLNESSISEEDKKMFTKLIHKNGELLLKLINDIIDISKIESDQLSISKESFLLADLLDEVNWHYRDVAATHEKNEVSFTLENHLPEHYRCHTDKLRLKQVLDNLISNAMKFTTSGTVGLKVHKRGEWIHFQVQDTGIGIQQEDLKNIFQRFRQGNEHASKHYGGTGLGLAIAQKIVHLMGGDIGVKSIPGKGSDFYFYIPA</sequence>
<dbReference type="Gene3D" id="3.30.450.20">
    <property type="entry name" value="PAS domain"/>
    <property type="match status" value="2"/>
</dbReference>
<dbReference type="SMART" id="SM00388">
    <property type="entry name" value="HisKA"/>
    <property type="match status" value="1"/>
</dbReference>
<comment type="subcellular location">
    <subcellularLocation>
        <location evidence="2">Cell membrane</location>
        <topology evidence="2">Multi-pass membrane protein</topology>
    </subcellularLocation>
</comment>
<evidence type="ECO:0000256" key="9">
    <source>
        <dbReference type="ARBA" id="ARBA00022989"/>
    </source>
</evidence>
<accession>A0A1I2IMS6</accession>
<keyword evidence="7 12" id="KW-0812">Transmembrane</keyword>
<dbReference type="PANTHER" id="PTHR43711">
    <property type="entry name" value="TWO-COMPONENT HISTIDINE KINASE"/>
    <property type="match status" value="1"/>
</dbReference>
<name>A0A1I2IMS6_9BACT</name>
<dbReference type="STRING" id="655355.SAMN05216283_10666"/>
<feature type="transmembrane region" description="Helical" evidence="12">
    <location>
        <begin position="23"/>
        <end position="47"/>
    </location>
</feature>
<evidence type="ECO:0000256" key="8">
    <source>
        <dbReference type="ARBA" id="ARBA00022777"/>
    </source>
</evidence>
<organism evidence="14 15">
    <name type="scientific">Sunxiuqinia elliptica</name>
    <dbReference type="NCBI Taxonomy" id="655355"/>
    <lineage>
        <taxon>Bacteria</taxon>
        <taxon>Pseudomonadati</taxon>
        <taxon>Bacteroidota</taxon>
        <taxon>Bacteroidia</taxon>
        <taxon>Marinilabiliales</taxon>
        <taxon>Prolixibacteraceae</taxon>
        <taxon>Sunxiuqinia</taxon>
    </lineage>
</organism>
<dbReference type="GO" id="GO:0000155">
    <property type="term" value="F:phosphorelay sensor kinase activity"/>
    <property type="evidence" value="ECO:0007669"/>
    <property type="project" value="InterPro"/>
</dbReference>
<dbReference type="PRINTS" id="PR00344">
    <property type="entry name" value="BCTRLSENSOR"/>
</dbReference>
<evidence type="ECO:0000256" key="6">
    <source>
        <dbReference type="ARBA" id="ARBA00022679"/>
    </source>
</evidence>
<reference evidence="14 15" key="1">
    <citation type="submission" date="2016-10" db="EMBL/GenBank/DDBJ databases">
        <authorList>
            <person name="de Groot N.N."/>
        </authorList>
    </citation>
    <scope>NUCLEOTIDE SEQUENCE [LARGE SCALE GENOMIC DNA]</scope>
    <source>
        <strain evidence="14 15">CGMCC 1.9156</strain>
    </source>
</reference>
<keyword evidence="8 14" id="KW-0418">Kinase</keyword>
<keyword evidence="6" id="KW-0808">Transferase</keyword>
<dbReference type="EC" id="2.7.13.3" evidence="3"/>
<evidence type="ECO:0000256" key="7">
    <source>
        <dbReference type="ARBA" id="ARBA00022692"/>
    </source>
</evidence>
<dbReference type="InterPro" id="IPR033480">
    <property type="entry name" value="sCache_2"/>
</dbReference>
<dbReference type="InterPro" id="IPR004010">
    <property type="entry name" value="Double_Cache_2"/>
</dbReference>
<dbReference type="CDD" id="cd00082">
    <property type="entry name" value="HisKA"/>
    <property type="match status" value="1"/>
</dbReference>
<dbReference type="InterPro" id="IPR004358">
    <property type="entry name" value="Sig_transdc_His_kin-like_C"/>
</dbReference>
<dbReference type="SUPFAM" id="SSF55874">
    <property type="entry name" value="ATPase domain of HSP90 chaperone/DNA topoisomerase II/histidine kinase"/>
    <property type="match status" value="1"/>
</dbReference>
<dbReference type="Gene3D" id="3.30.565.10">
    <property type="entry name" value="Histidine kinase-like ATPase, C-terminal domain"/>
    <property type="match status" value="1"/>
</dbReference>
<evidence type="ECO:0000313" key="14">
    <source>
        <dbReference type="EMBL" id="SFF42126.1"/>
    </source>
</evidence>
<dbReference type="InterPro" id="IPR005467">
    <property type="entry name" value="His_kinase_dom"/>
</dbReference>
<evidence type="ECO:0000313" key="15">
    <source>
        <dbReference type="Proteomes" id="UP000198964"/>
    </source>
</evidence>
<evidence type="ECO:0000256" key="10">
    <source>
        <dbReference type="ARBA" id="ARBA00023012"/>
    </source>
</evidence>
<proteinExistence type="predicted"/>
<dbReference type="Proteomes" id="UP000198964">
    <property type="component" value="Unassembled WGS sequence"/>
</dbReference>
<evidence type="ECO:0000259" key="13">
    <source>
        <dbReference type="PROSITE" id="PS50109"/>
    </source>
</evidence>
<dbReference type="Pfam" id="PF00512">
    <property type="entry name" value="HisKA"/>
    <property type="match status" value="1"/>
</dbReference>
<keyword evidence="5" id="KW-0597">Phosphoprotein</keyword>
<evidence type="ECO:0000256" key="4">
    <source>
        <dbReference type="ARBA" id="ARBA00022475"/>
    </source>
</evidence>
<dbReference type="Pfam" id="PF02518">
    <property type="entry name" value="HATPase_c"/>
    <property type="match status" value="1"/>
</dbReference>
<keyword evidence="10" id="KW-0902">Two-component regulatory system</keyword>
<evidence type="ECO:0000256" key="11">
    <source>
        <dbReference type="ARBA" id="ARBA00023136"/>
    </source>
</evidence>
<dbReference type="SUPFAM" id="SSF47384">
    <property type="entry name" value="Homodimeric domain of signal transducing histidine kinase"/>
    <property type="match status" value="1"/>
</dbReference>
<dbReference type="InterPro" id="IPR003661">
    <property type="entry name" value="HisK_dim/P_dom"/>
</dbReference>
<dbReference type="RefSeq" id="WP_093920201.1">
    <property type="nucleotide sequence ID" value="NZ_FONW01000006.1"/>
</dbReference>
<protein>
    <recommendedName>
        <fullName evidence="3">histidine kinase</fullName>
        <ecNumber evidence="3">2.7.13.3</ecNumber>
    </recommendedName>
</protein>
<evidence type="ECO:0000256" key="5">
    <source>
        <dbReference type="ARBA" id="ARBA00022553"/>
    </source>
</evidence>
<feature type="domain" description="Histidine kinase" evidence="13">
    <location>
        <begin position="457"/>
        <end position="675"/>
    </location>
</feature>
<dbReference type="SMART" id="SM01049">
    <property type="entry name" value="Cache_2"/>
    <property type="match status" value="1"/>
</dbReference>
<feature type="transmembrane region" description="Helical" evidence="12">
    <location>
        <begin position="360"/>
        <end position="381"/>
    </location>
</feature>
<keyword evidence="9 12" id="KW-1133">Transmembrane helix</keyword>
<dbReference type="Gene3D" id="1.10.287.130">
    <property type="match status" value="1"/>
</dbReference>
<comment type="catalytic activity">
    <reaction evidence="1">
        <text>ATP + protein L-histidine = ADP + protein N-phospho-L-histidine.</text>
        <dbReference type="EC" id="2.7.13.3"/>
    </reaction>
</comment>